<proteinExistence type="predicted"/>
<name>M3YN46_MUSPF</name>
<evidence type="ECO:0000256" key="1">
    <source>
        <dbReference type="SAM" id="MobiDB-lite"/>
    </source>
</evidence>
<dbReference type="Ensembl" id="ENSMPUT00000012960.1">
    <property type="protein sequence ID" value="ENSMPUP00000012753.1"/>
    <property type="gene ID" value="ENSMPUG00000012851.1"/>
</dbReference>
<dbReference type="AlphaFoldDB" id="M3YN46"/>
<dbReference type="InParanoid" id="M3YN46"/>
<feature type="region of interest" description="Disordered" evidence="1">
    <location>
        <begin position="1"/>
        <end position="176"/>
    </location>
</feature>
<dbReference type="EMBL" id="AEYP01042493">
    <property type="status" value="NOT_ANNOTATED_CDS"/>
    <property type="molecule type" value="Genomic_DNA"/>
</dbReference>
<accession>M3YN46</accession>
<feature type="compositionally biased region" description="Pro residues" evidence="1">
    <location>
        <begin position="17"/>
        <end position="30"/>
    </location>
</feature>
<protein>
    <submittedName>
        <fullName evidence="2">Uncharacterized protein</fullName>
    </submittedName>
</protein>
<sequence length="210" mass="21488">MRLPCPQSQHPGVSPWGDPPGAHPPQPSPLVPTRGPPCTQAQRSWPCGQRTHPSLSAGNAAWLPPPHSRPRRSRSPSHQLPLSPAAGWAPVPGSGATRAPHPSSMTRGGGGFPGLRREGPPKSHGPPSRHSGSPPAPGQGARGPGYLSVTDGTGRKSLVQVTSGGGEPWASQSRVTSSPALAMTLRGSSASCEPFTRILGSAVGRSTQGL</sequence>
<dbReference type="EMBL" id="AEYP01042492">
    <property type="status" value="NOT_ANNOTATED_CDS"/>
    <property type="molecule type" value="Genomic_DNA"/>
</dbReference>
<organism evidence="2">
    <name type="scientific">Mustela putorius furo</name>
    <name type="common">European domestic ferret</name>
    <name type="synonym">Mustela furo</name>
    <dbReference type="NCBI Taxonomy" id="9669"/>
    <lineage>
        <taxon>Eukaryota</taxon>
        <taxon>Metazoa</taxon>
        <taxon>Chordata</taxon>
        <taxon>Craniata</taxon>
        <taxon>Vertebrata</taxon>
        <taxon>Euteleostomi</taxon>
        <taxon>Mammalia</taxon>
        <taxon>Eutheria</taxon>
        <taxon>Laurasiatheria</taxon>
        <taxon>Carnivora</taxon>
        <taxon>Caniformia</taxon>
        <taxon>Musteloidea</taxon>
        <taxon>Mustelidae</taxon>
        <taxon>Mustelinae</taxon>
        <taxon>Mustela</taxon>
    </lineage>
</organism>
<dbReference type="EMBL" id="AEYP01042495">
    <property type="status" value="NOT_ANNOTATED_CDS"/>
    <property type="molecule type" value="Genomic_DNA"/>
</dbReference>
<reference evidence="2" key="1">
    <citation type="submission" date="2024-06" db="UniProtKB">
        <authorList>
            <consortium name="Ensembl"/>
        </authorList>
    </citation>
    <scope>IDENTIFICATION</scope>
</reference>
<dbReference type="EMBL" id="AEYP01042494">
    <property type="status" value="NOT_ANNOTATED_CDS"/>
    <property type="molecule type" value="Genomic_DNA"/>
</dbReference>
<evidence type="ECO:0000313" key="2">
    <source>
        <dbReference type="Ensembl" id="ENSMPUP00000012753.1"/>
    </source>
</evidence>
<dbReference type="EMBL" id="AEYP01042491">
    <property type="status" value="NOT_ANNOTATED_CDS"/>
    <property type="molecule type" value="Genomic_DNA"/>
</dbReference>
<dbReference type="HOGENOM" id="CLU_1309756_0_0_1"/>
<feature type="compositionally biased region" description="Polar residues" evidence="1">
    <location>
        <begin position="1"/>
        <end position="11"/>
    </location>
</feature>